<keyword evidence="2" id="KW-1185">Reference proteome</keyword>
<evidence type="ECO:0000313" key="1">
    <source>
        <dbReference type="EMBL" id="RMZ60058.1"/>
    </source>
</evidence>
<dbReference type="EMBL" id="QWIV01000013">
    <property type="protein sequence ID" value="RMZ60058.1"/>
    <property type="molecule type" value="Genomic_DNA"/>
</dbReference>
<protein>
    <submittedName>
        <fullName evidence="1">Uncharacterized protein</fullName>
    </submittedName>
</protein>
<dbReference type="AlphaFoldDB" id="A0A3M7LBB4"/>
<proteinExistence type="predicted"/>
<sequence length="165" mass="19268">MDVITFFEDLTIRWNTEEKCGFCWSFGAPLSESGMNATVKSETDLCCTHLFITEYEISSGQEKNPITKEINKSWCDHIFTLYVVQQSNLGINTYNEQIGFPINQSLWKTILQPLQHCLGCGKEFELCEMGYSFEILSWKMKKVHLKDDYNYTGWRILGVFRQYIV</sequence>
<accession>A0A3M7LBB4</accession>
<reference evidence="1 2" key="1">
    <citation type="submission" date="2018-08" db="EMBL/GenBank/DDBJ databases">
        <title>Chryseobacterium nematophagum: a novel matrix digesting pathogen of nematodes.</title>
        <authorList>
            <person name="Page A."/>
            <person name="Roberts M."/>
            <person name="Felix M.-A."/>
            <person name="Weir W."/>
        </authorList>
    </citation>
    <scope>NUCLEOTIDE SEQUENCE [LARGE SCALE GENOMIC DNA]</scope>
    <source>
        <strain evidence="1 2">JUb275</strain>
    </source>
</reference>
<dbReference type="Proteomes" id="UP000267524">
    <property type="component" value="Unassembled WGS sequence"/>
</dbReference>
<evidence type="ECO:0000313" key="2">
    <source>
        <dbReference type="Proteomes" id="UP000267524"/>
    </source>
</evidence>
<gene>
    <name evidence="1" type="ORF">D1632_10745</name>
</gene>
<comment type="caution">
    <text evidence="1">The sequence shown here is derived from an EMBL/GenBank/DDBJ whole genome shotgun (WGS) entry which is preliminary data.</text>
</comment>
<organism evidence="1 2">
    <name type="scientific">Chryseobacterium nematophagum</name>
    <dbReference type="NCBI Taxonomy" id="2305228"/>
    <lineage>
        <taxon>Bacteria</taxon>
        <taxon>Pseudomonadati</taxon>
        <taxon>Bacteroidota</taxon>
        <taxon>Flavobacteriia</taxon>
        <taxon>Flavobacteriales</taxon>
        <taxon>Weeksellaceae</taxon>
        <taxon>Chryseobacterium group</taxon>
        <taxon>Chryseobacterium</taxon>
    </lineage>
</organism>
<name>A0A3M7LBB4_9FLAO</name>
<dbReference type="RefSeq" id="WP_122547182.1">
    <property type="nucleotide sequence ID" value="NZ_QWIV01000013.1"/>
</dbReference>